<comment type="caution">
    <text evidence="1">The sequence shown here is derived from an EMBL/GenBank/DDBJ whole genome shotgun (WGS) entry which is preliminary data.</text>
</comment>
<name>A0A6V7H927_9HYME</name>
<protein>
    <submittedName>
        <fullName evidence="1">Uncharacterized protein</fullName>
    </submittedName>
</protein>
<evidence type="ECO:0000313" key="2">
    <source>
        <dbReference type="Proteomes" id="UP000752696"/>
    </source>
</evidence>
<dbReference type="EMBL" id="CAJDYZ010009501">
    <property type="protein sequence ID" value="CAD1476673.1"/>
    <property type="molecule type" value="Genomic_DNA"/>
</dbReference>
<dbReference type="AlphaFoldDB" id="A0A6V7H927"/>
<gene>
    <name evidence="1" type="ORF">MHI_LOCUS664357</name>
</gene>
<reference evidence="1" key="1">
    <citation type="submission" date="2020-07" db="EMBL/GenBank/DDBJ databases">
        <authorList>
            <person name="Nazaruddin N."/>
        </authorList>
    </citation>
    <scope>NUCLEOTIDE SEQUENCE</scope>
</reference>
<sequence length="127" mass="15023">FNATFVSDIEIKESRDWRRPTIRCHNVMKYRVVPRYLKKTRGLRIPVQDATIPVIIVKDNEMPFRKEIDRLNRSIKLRILKLEFSSSHRTCQKCPIYFLLLGNDGNNQNGKFSDKLMTAAVIIRLFR</sequence>
<proteinExistence type="predicted"/>
<organism evidence="1 2">
    <name type="scientific">Heterotrigona itama</name>
    <dbReference type="NCBI Taxonomy" id="395501"/>
    <lineage>
        <taxon>Eukaryota</taxon>
        <taxon>Metazoa</taxon>
        <taxon>Ecdysozoa</taxon>
        <taxon>Arthropoda</taxon>
        <taxon>Hexapoda</taxon>
        <taxon>Insecta</taxon>
        <taxon>Pterygota</taxon>
        <taxon>Neoptera</taxon>
        <taxon>Endopterygota</taxon>
        <taxon>Hymenoptera</taxon>
        <taxon>Apocrita</taxon>
        <taxon>Aculeata</taxon>
        <taxon>Apoidea</taxon>
        <taxon>Anthophila</taxon>
        <taxon>Apidae</taxon>
        <taxon>Heterotrigona</taxon>
    </lineage>
</organism>
<dbReference type="Proteomes" id="UP000752696">
    <property type="component" value="Unassembled WGS sequence"/>
</dbReference>
<feature type="non-terminal residue" evidence="1">
    <location>
        <position position="127"/>
    </location>
</feature>
<keyword evidence="2" id="KW-1185">Reference proteome</keyword>
<accession>A0A6V7H927</accession>
<evidence type="ECO:0000313" key="1">
    <source>
        <dbReference type="EMBL" id="CAD1476673.1"/>
    </source>
</evidence>